<dbReference type="EMBL" id="BKCJ010317560">
    <property type="protein sequence ID" value="GEZ74250.1"/>
    <property type="molecule type" value="Genomic_DNA"/>
</dbReference>
<reference evidence="2" key="1">
    <citation type="journal article" date="2019" name="Sci. Rep.">
        <title>Draft genome of Tanacetum cinerariifolium, the natural source of mosquito coil.</title>
        <authorList>
            <person name="Yamashiro T."/>
            <person name="Shiraishi A."/>
            <person name="Satake H."/>
            <person name="Nakayama K."/>
        </authorList>
    </citation>
    <scope>NUCLEOTIDE SEQUENCE</scope>
</reference>
<sequence length="696" mass="78813">MKKHTASSLDIMSRKSFGRLDTLIYTSANILNPYYLYNNLEVQKDDDANDAVVYIVGTLSGKISDDGVTRKATGEDLRKAFRSRLTPDKNARYSSELHASCRSLVLGQPQDEANAYVLYISGIKRALALSEQEYSPREQIEGYLLALRSLLKEHNWRRNVSPIRLSFDNMEDQTRARTVVTGKEVGDADLKRPFKEAVKTPLTRRIIEFAGLEFKMPENIKLYDGTTDPEDHLSRFSSAANSGEWPLPVWCHPTKITKIVRKANETLVAFKERWIVETGFITGVPEVMKISSFMDSHKCPELAKRYSDKAPKTMDEMTTRLDDFLRSEEAFASMEPPKGEASRKSVGPINRREDRFHMGGYGADRRKNEGRSTFNNKDGLVPYRTQTPYQAPRDQGFHHPRFNLGSLTKLPMKILASEPQLNLQPPRPMQLPPKKKNQNKYYASDEPLIIEAVMEGYLVRRVYVDQGASVEVMFEHCFENLSPVIRSRLRGTQMDLVGFARGVDGLKIPPSGFLDNTLHGKFPTPRGVTTLVTRSAIIYECRRLERKQMVEQEVNQNINQDKEVPERVDLTEHTLVNPAYPDQLMAQDEDTDQGTYYYTKMPFGLKNAGATYQRLVDTAFQSQIGGNLKAYVDDMAITLLRNSKGHDKGKQGRIPLDRKHGKGILRDENGHSRAVTANHPSKGGNTIRICGSDNRG</sequence>
<evidence type="ECO:0000256" key="1">
    <source>
        <dbReference type="SAM" id="MobiDB-lite"/>
    </source>
</evidence>
<organism evidence="2">
    <name type="scientific">Tanacetum cinerariifolium</name>
    <name type="common">Dalmatian daisy</name>
    <name type="synonym">Chrysanthemum cinerariifolium</name>
    <dbReference type="NCBI Taxonomy" id="118510"/>
    <lineage>
        <taxon>Eukaryota</taxon>
        <taxon>Viridiplantae</taxon>
        <taxon>Streptophyta</taxon>
        <taxon>Embryophyta</taxon>
        <taxon>Tracheophyta</taxon>
        <taxon>Spermatophyta</taxon>
        <taxon>Magnoliopsida</taxon>
        <taxon>eudicotyledons</taxon>
        <taxon>Gunneridae</taxon>
        <taxon>Pentapetalae</taxon>
        <taxon>asterids</taxon>
        <taxon>campanulids</taxon>
        <taxon>Asterales</taxon>
        <taxon>Asteraceae</taxon>
        <taxon>Asteroideae</taxon>
        <taxon>Anthemideae</taxon>
        <taxon>Anthemidinae</taxon>
        <taxon>Tanacetum</taxon>
    </lineage>
</organism>
<protein>
    <submittedName>
        <fullName evidence="2">Reverse transcriptase domain-containing protein</fullName>
    </submittedName>
</protein>
<dbReference type="Gene3D" id="3.30.70.270">
    <property type="match status" value="1"/>
</dbReference>
<name>A0A699IM31_TANCI</name>
<keyword evidence="2" id="KW-0808">Transferase</keyword>
<feature type="compositionally biased region" description="Basic and acidic residues" evidence="1">
    <location>
        <begin position="353"/>
        <end position="370"/>
    </location>
</feature>
<dbReference type="GO" id="GO:0003964">
    <property type="term" value="F:RNA-directed DNA polymerase activity"/>
    <property type="evidence" value="ECO:0007669"/>
    <property type="project" value="UniProtKB-KW"/>
</dbReference>
<keyword evidence="2" id="KW-0695">RNA-directed DNA polymerase</keyword>
<accession>A0A699IM31</accession>
<dbReference type="PANTHER" id="PTHR24559:SF444">
    <property type="entry name" value="REVERSE TRANSCRIPTASE DOMAIN-CONTAINING PROTEIN"/>
    <property type="match status" value="1"/>
</dbReference>
<proteinExistence type="predicted"/>
<dbReference type="InterPro" id="IPR043502">
    <property type="entry name" value="DNA/RNA_pol_sf"/>
</dbReference>
<keyword evidence="2" id="KW-0548">Nucleotidyltransferase</keyword>
<dbReference type="SUPFAM" id="SSF56672">
    <property type="entry name" value="DNA/RNA polymerases"/>
    <property type="match status" value="1"/>
</dbReference>
<dbReference type="InterPro" id="IPR053134">
    <property type="entry name" value="RNA-dir_DNA_polymerase"/>
</dbReference>
<comment type="caution">
    <text evidence="2">The sequence shown here is derived from an EMBL/GenBank/DDBJ whole genome shotgun (WGS) entry which is preliminary data.</text>
</comment>
<dbReference type="InterPro" id="IPR043128">
    <property type="entry name" value="Rev_trsase/Diguanyl_cyclase"/>
</dbReference>
<feature type="region of interest" description="Disordered" evidence="1">
    <location>
        <begin position="353"/>
        <end position="382"/>
    </location>
</feature>
<feature type="non-terminal residue" evidence="2">
    <location>
        <position position="696"/>
    </location>
</feature>
<dbReference type="AlphaFoldDB" id="A0A699IM31"/>
<gene>
    <name evidence="2" type="ORF">Tci_546223</name>
</gene>
<evidence type="ECO:0000313" key="2">
    <source>
        <dbReference type="EMBL" id="GEZ74250.1"/>
    </source>
</evidence>
<dbReference type="PANTHER" id="PTHR24559">
    <property type="entry name" value="TRANSPOSON TY3-I GAG-POL POLYPROTEIN"/>
    <property type="match status" value="1"/>
</dbReference>